<protein>
    <recommendedName>
        <fullName evidence="3">CRIB domain-containing protein</fullName>
    </recommendedName>
</protein>
<dbReference type="EMBL" id="NBSK02000005">
    <property type="protein sequence ID" value="KAJ0202877.1"/>
    <property type="molecule type" value="Genomic_DNA"/>
</dbReference>
<dbReference type="Gene3D" id="1.10.3520.10">
    <property type="entry name" value="Glycolipid transfer protein"/>
    <property type="match status" value="1"/>
</dbReference>
<dbReference type="GO" id="GO:0120009">
    <property type="term" value="P:intermembrane lipid transfer"/>
    <property type="evidence" value="ECO:0000318"/>
    <property type="project" value="GO_Central"/>
</dbReference>
<dbReference type="GO" id="GO:0035627">
    <property type="term" value="P:ceramide transport"/>
    <property type="evidence" value="ECO:0000318"/>
    <property type="project" value="GO_Central"/>
</dbReference>
<dbReference type="GO" id="GO:0005829">
    <property type="term" value="C:cytosol"/>
    <property type="evidence" value="ECO:0000318"/>
    <property type="project" value="GO_Central"/>
</dbReference>
<organism evidence="4 5">
    <name type="scientific">Lactuca sativa</name>
    <name type="common">Garden lettuce</name>
    <dbReference type="NCBI Taxonomy" id="4236"/>
    <lineage>
        <taxon>Eukaryota</taxon>
        <taxon>Viridiplantae</taxon>
        <taxon>Streptophyta</taxon>
        <taxon>Embryophyta</taxon>
        <taxon>Tracheophyta</taxon>
        <taxon>Spermatophyta</taxon>
        <taxon>Magnoliopsida</taxon>
        <taxon>eudicotyledons</taxon>
        <taxon>Gunneridae</taxon>
        <taxon>Pentapetalae</taxon>
        <taxon>asterids</taxon>
        <taxon>campanulids</taxon>
        <taxon>Asterales</taxon>
        <taxon>Asteraceae</taxon>
        <taxon>Cichorioideae</taxon>
        <taxon>Cichorieae</taxon>
        <taxon>Lactucinae</taxon>
        <taxon>Lactuca</taxon>
    </lineage>
</organism>
<dbReference type="GO" id="GO:1902388">
    <property type="term" value="F:ceramide 1-phosphate transfer activity"/>
    <property type="evidence" value="ECO:0000318"/>
    <property type="project" value="GO_Central"/>
</dbReference>
<feature type="compositionally biased region" description="Basic and acidic residues" evidence="2">
    <location>
        <begin position="294"/>
        <end position="311"/>
    </location>
</feature>
<dbReference type="GO" id="GO:1902387">
    <property type="term" value="F:ceramide 1-phosphate binding"/>
    <property type="evidence" value="ECO:0000318"/>
    <property type="project" value="GO_Central"/>
</dbReference>
<keyword evidence="5" id="KW-1185">Reference proteome</keyword>
<evidence type="ECO:0000256" key="2">
    <source>
        <dbReference type="SAM" id="MobiDB-lite"/>
    </source>
</evidence>
<feature type="compositionally biased region" description="Basic and acidic residues" evidence="2">
    <location>
        <begin position="319"/>
        <end position="336"/>
    </location>
</feature>
<dbReference type="SUPFAM" id="SSF110004">
    <property type="entry name" value="Glycolipid transfer protein, GLTP"/>
    <property type="match status" value="1"/>
</dbReference>
<dbReference type="SMART" id="SM00285">
    <property type="entry name" value="PBD"/>
    <property type="match status" value="1"/>
</dbReference>
<dbReference type="PROSITE" id="PS50108">
    <property type="entry name" value="CRIB"/>
    <property type="match status" value="1"/>
</dbReference>
<sequence length="342" mass="38509">MEGTVFTPALEGMKHVKSEEGEMLSKPFLEVCKQILPVIENKYLSNPSEFEKLYSMVRVEVEAKKADGSSSCTNGLLWLTRAMDFIVALFRNLMEHKDWSMSQVCSEAYTKTLKKYHGWLASSTFTVAMKLAPDRKKFMDVVGGKGDINSDIEKFCATFTPLLEENHKFLASVGLDDMKAKIRIITEFENFAEEDKKQEIQIGGPTDVKHLAHVGCDGPAQESPSWMKGYGTPDQFASSDLSDGPEWVSEDSGQKVSRRDKIKARHRRHRSVENMNSESKEATKARQPRRHHTRGAEGRHARDEALPEVPKRTRKKKPKDGSGDEASKVSKSKAPDDITDQE</sequence>
<evidence type="ECO:0000259" key="3">
    <source>
        <dbReference type="PROSITE" id="PS50108"/>
    </source>
</evidence>
<accession>A0A9R1XC13</accession>
<feature type="domain" description="CRIB" evidence="3">
    <location>
        <begin position="202"/>
        <end position="215"/>
    </location>
</feature>
<dbReference type="PANTHER" id="PTHR10219:SF25">
    <property type="entry name" value="PLECKSTRIN HOMOLOGY DOMAIN-CONTAINING FAMILY A MEMBER 8"/>
    <property type="match status" value="1"/>
</dbReference>
<keyword evidence="1" id="KW-0813">Transport</keyword>
<dbReference type="AlphaFoldDB" id="A0A9R1XC13"/>
<comment type="caution">
    <text evidence="4">The sequence shown here is derived from an EMBL/GenBank/DDBJ whole genome shotgun (WGS) entry which is preliminary data.</text>
</comment>
<dbReference type="InterPro" id="IPR036497">
    <property type="entry name" value="GLTP_sf"/>
</dbReference>
<name>A0A9R1XC13_LACSA</name>
<dbReference type="InterPro" id="IPR000095">
    <property type="entry name" value="CRIB_dom"/>
</dbReference>
<evidence type="ECO:0000313" key="5">
    <source>
        <dbReference type="Proteomes" id="UP000235145"/>
    </source>
</evidence>
<dbReference type="Pfam" id="PF08718">
    <property type="entry name" value="GLTP"/>
    <property type="match status" value="1"/>
</dbReference>
<evidence type="ECO:0000256" key="1">
    <source>
        <dbReference type="ARBA" id="ARBA00022448"/>
    </source>
</evidence>
<gene>
    <name evidence="4" type="ORF">LSAT_V11C500295080</name>
</gene>
<dbReference type="InterPro" id="IPR014830">
    <property type="entry name" value="Glycolipid_transfer_prot_dom"/>
</dbReference>
<feature type="region of interest" description="Disordered" evidence="2">
    <location>
        <begin position="212"/>
        <end position="342"/>
    </location>
</feature>
<feature type="compositionally biased region" description="Basic residues" evidence="2">
    <location>
        <begin position="256"/>
        <end position="270"/>
    </location>
</feature>
<dbReference type="Proteomes" id="UP000235145">
    <property type="component" value="Unassembled WGS sequence"/>
</dbReference>
<reference evidence="4 5" key="1">
    <citation type="journal article" date="2017" name="Nat. Commun.">
        <title>Genome assembly with in vitro proximity ligation data and whole-genome triplication in lettuce.</title>
        <authorList>
            <person name="Reyes-Chin-Wo S."/>
            <person name="Wang Z."/>
            <person name="Yang X."/>
            <person name="Kozik A."/>
            <person name="Arikit S."/>
            <person name="Song C."/>
            <person name="Xia L."/>
            <person name="Froenicke L."/>
            <person name="Lavelle D.O."/>
            <person name="Truco M.J."/>
            <person name="Xia R."/>
            <person name="Zhu S."/>
            <person name="Xu C."/>
            <person name="Xu H."/>
            <person name="Xu X."/>
            <person name="Cox K."/>
            <person name="Korf I."/>
            <person name="Meyers B.C."/>
            <person name="Michelmore R.W."/>
        </authorList>
    </citation>
    <scope>NUCLEOTIDE SEQUENCE [LARGE SCALE GENOMIC DNA]</scope>
    <source>
        <strain evidence="5">cv. Salinas</strain>
        <tissue evidence="4">Seedlings</tissue>
    </source>
</reference>
<evidence type="ECO:0000313" key="4">
    <source>
        <dbReference type="EMBL" id="KAJ0202877.1"/>
    </source>
</evidence>
<dbReference type="PANTHER" id="PTHR10219">
    <property type="entry name" value="GLYCOLIPID TRANSFER PROTEIN-RELATED"/>
    <property type="match status" value="1"/>
</dbReference>
<proteinExistence type="predicted"/>